<dbReference type="Proteomes" id="UP000037425">
    <property type="component" value="Unassembled WGS sequence"/>
</dbReference>
<dbReference type="InterPro" id="IPR032710">
    <property type="entry name" value="NTF2-like_dom_sf"/>
</dbReference>
<dbReference type="Pfam" id="PF13474">
    <property type="entry name" value="SnoaL_3"/>
    <property type="match status" value="1"/>
</dbReference>
<feature type="domain" description="SnoaL-like" evidence="1">
    <location>
        <begin position="23"/>
        <end position="129"/>
    </location>
</feature>
<dbReference type="RefSeq" id="WP_053251969.1">
    <property type="nucleotide sequence ID" value="NZ_LGAP01000027.1"/>
</dbReference>
<dbReference type="SUPFAM" id="SSF54427">
    <property type="entry name" value="NTF2-like"/>
    <property type="match status" value="1"/>
</dbReference>
<evidence type="ECO:0000313" key="3">
    <source>
        <dbReference type="Proteomes" id="UP000037425"/>
    </source>
</evidence>
<dbReference type="Gene3D" id="3.10.450.50">
    <property type="match status" value="1"/>
</dbReference>
<organism evidence="2 3">
    <name type="scientific">Ensifer adhaerens</name>
    <name type="common">Sinorhizobium morelense</name>
    <dbReference type="NCBI Taxonomy" id="106592"/>
    <lineage>
        <taxon>Bacteria</taxon>
        <taxon>Pseudomonadati</taxon>
        <taxon>Pseudomonadota</taxon>
        <taxon>Alphaproteobacteria</taxon>
        <taxon>Hyphomicrobiales</taxon>
        <taxon>Rhizobiaceae</taxon>
        <taxon>Sinorhizobium/Ensifer group</taxon>
        <taxon>Ensifer</taxon>
    </lineage>
</organism>
<evidence type="ECO:0000313" key="2">
    <source>
        <dbReference type="EMBL" id="KOF14367.1"/>
    </source>
</evidence>
<reference evidence="3" key="1">
    <citation type="submission" date="2015-07" db="EMBL/GenBank/DDBJ databases">
        <title>Whole genome sequence of an Ensifer adhaerens strain isolated from a cave pool in the Wind Cave National Park.</title>
        <authorList>
            <person name="Eng W.W.H."/>
            <person name="Gan H.M."/>
            <person name="Barton H.A."/>
            <person name="Savka M.A."/>
        </authorList>
    </citation>
    <scope>NUCLEOTIDE SEQUENCE [LARGE SCALE GENOMIC DNA]</scope>
    <source>
        <strain evidence="3">SD006</strain>
    </source>
</reference>
<comment type="caution">
    <text evidence="2">The sequence shown here is derived from an EMBL/GenBank/DDBJ whole genome shotgun (WGS) entry which is preliminary data.</text>
</comment>
<dbReference type="OrthoDB" id="9812295at2"/>
<dbReference type="EMBL" id="LGAP01000027">
    <property type="protein sequence ID" value="KOF14367.1"/>
    <property type="molecule type" value="Genomic_DNA"/>
</dbReference>
<name>A0A0L8BI73_ENSAD</name>
<proteinExistence type="predicted"/>
<evidence type="ECO:0000259" key="1">
    <source>
        <dbReference type="Pfam" id="PF13474"/>
    </source>
</evidence>
<protein>
    <recommendedName>
        <fullName evidence="1">SnoaL-like domain-containing protein</fullName>
    </recommendedName>
</protein>
<accession>A0A0L8BI73</accession>
<dbReference type="PATRIC" id="fig|106592.7.peg.4270"/>
<sequence>MTVDVKNVSETLIALERSLNERWSTGDSSGYFDNYHESISYFDPVTETLLVGRTAVVGHLSKIYQNPHILRSEYLNSHVVASDGGDLAVLSYNLNTFVSDGSGGEKLLRAWNSTEVFRLIDGQWRIVHSNWALTKSLAIPTAS</sequence>
<gene>
    <name evidence="2" type="ORF">AC244_27400</name>
</gene>
<dbReference type="AlphaFoldDB" id="A0A0L8BI73"/>
<dbReference type="InterPro" id="IPR037401">
    <property type="entry name" value="SnoaL-like"/>
</dbReference>